<reference evidence="1" key="1">
    <citation type="submission" date="2019-04" db="EMBL/GenBank/DDBJ databases">
        <title>Microbes associate with the intestines of laboratory mice.</title>
        <authorList>
            <person name="Navarre W."/>
            <person name="Wong E."/>
            <person name="Huang K."/>
            <person name="Tropini C."/>
            <person name="Ng K."/>
            <person name="Yu B."/>
        </authorList>
    </citation>
    <scope>NUCLEOTIDE SEQUENCE</scope>
    <source>
        <strain evidence="1">NM01_1-7b</strain>
    </source>
</reference>
<proteinExistence type="predicted"/>
<evidence type="ECO:0000313" key="2">
    <source>
        <dbReference type="Proteomes" id="UP000304953"/>
    </source>
</evidence>
<sequence length="471" mass="52972">MKLWQKVFLYTLILVMLAVSMTSILLLKSSFSFALDQKKQSVYSEHEFLITSFKSMMITERLRENAIVLEEKKLKSFMESTFGKTAEGSGILFCNARNEQVYNSREIEVPEGLVEAVMDSGKSYMQVEEHQLYTASAETIEGKIYYVVTANDISDVMRIHENMLWQIQVISMVCAVVIALILLIVVKMLLHPLKKINEGTRSIAQGSYQERVPERGHDELSELAHNMNCMAEAVETNVRALEHVAEDRKQFIDNLSHEMKTPLTSILGFSDLLQIKKDITEEKRMEYAGIIKAEATRMRTLSGKLMELITVGETNLEWKQEEMQKLFGEIGASLKVIADNRNMSLSCEAEQGSLCVDRELFKSLLYNLVDNAVKASGEGGRIQVIGYFEQGQFCIQVSDEGVGIPQEELEKITQAFYMVDKARGRANGGAGLGLALCKEIVSLHRGTMKFESAKGQGTRVFIRMKGGLEHA</sequence>
<accession>A0AC61S0H5</accession>
<protein>
    <submittedName>
        <fullName evidence="1">HAMP domain-containing histidine kinase</fullName>
    </submittedName>
</protein>
<keyword evidence="1" id="KW-0418">Kinase</keyword>
<dbReference type="Proteomes" id="UP000304953">
    <property type="component" value="Unassembled WGS sequence"/>
</dbReference>
<organism evidence="1 2">
    <name type="scientific">Petralouisia muris</name>
    <dbReference type="NCBI Taxonomy" id="3032872"/>
    <lineage>
        <taxon>Bacteria</taxon>
        <taxon>Bacillati</taxon>
        <taxon>Bacillota</taxon>
        <taxon>Clostridia</taxon>
        <taxon>Lachnospirales</taxon>
        <taxon>Lachnospiraceae</taxon>
        <taxon>Petralouisia</taxon>
    </lineage>
</organism>
<keyword evidence="1" id="KW-0808">Transferase</keyword>
<dbReference type="EMBL" id="SRYA01000008">
    <property type="protein sequence ID" value="TGY97340.1"/>
    <property type="molecule type" value="Genomic_DNA"/>
</dbReference>
<keyword evidence="2" id="KW-1185">Reference proteome</keyword>
<name>A0AC61S0H5_9FIRM</name>
<comment type="caution">
    <text evidence="1">The sequence shown here is derived from an EMBL/GenBank/DDBJ whole genome shotgun (WGS) entry which is preliminary data.</text>
</comment>
<evidence type="ECO:0000313" key="1">
    <source>
        <dbReference type="EMBL" id="TGY97340.1"/>
    </source>
</evidence>
<gene>
    <name evidence="1" type="ORF">E5329_05375</name>
</gene>